<accession>A0A2A2KA49</accession>
<evidence type="ECO:0000313" key="3">
    <source>
        <dbReference type="Proteomes" id="UP000218231"/>
    </source>
</evidence>
<dbReference type="EMBL" id="LIAE01009209">
    <property type="protein sequence ID" value="PAV70807.1"/>
    <property type="molecule type" value="Genomic_DNA"/>
</dbReference>
<reference evidence="2 3" key="1">
    <citation type="journal article" date="2017" name="Curr. Biol.">
        <title>Genome architecture and evolution of a unichromosomal asexual nematode.</title>
        <authorList>
            <person name="Fradin H."/>
            <person name="Zegar C."/>
            <person name="Gutwein M."/>
            <person name="Lucas J."/>
            <person name="Kovtun M."/>
            <person name="Corcoran D."/>
            <person name="Baugh L.R."/>
            <person name="Kiontke K."/>
            <person name="Gunsalus K."/>
            <person name="Fitch D.H."/>
            <person name="Piano F."/>
        </authorList>
    </citation>
    <scope>NUCLEOTIDE SEQUENCE [LARGE SCALE GENOMIC DNA]</scope>
    <source>
        <strain evidence="2">PF1309</strain>
    </source>
</reference>
<protein>
    <submittedName>
        <fullName evidence="2">Uncharacterized protein</fullName>
    </submittedName>
</protein>
<evidence type="ECO:0000313" key="2">
    <source>
        <dbReference type="EMBL" id="PAV70807.1"/>
    </source>
</evidence>
<gene>
    <name evidence="2" type="ORF">WR25_22184</name>
</gene>
<dbReference type="SUPFAM" id="SSF143120">
    <property type="entry name" value="YefM-like"/>
    <property type="match status" value="1"/>
</dbReference>
<keyword evidence="3" id="KW-1185">Reference proteome</keyword>
<dbReference type="Proteomes" id="UP000218231">
    <property type="component" value="Unassembled WGS sequence"/>
</dbReference>
<comment type="caution">
    <text evidence="2">The sequence shown here is derived from an EMBL/GenBank/DDBJ whole genome shotgun (WGS) entry which is preliminary data.</text>
</comment>
<sequence length="185" mass="20015">MTGLLTRAEQAVSTTTMAREFGARLKQVTSTDATHLVIFKDNEPAAVLMGVQAYQAMLDELADLRAERLTTERLPSLNDKHTVSLEEMETRFRKTIFCNLAAPKLSGSLKSYASASLKVNPISSVCWCSVLAPGAMTRCMPLPIAVYEPCKSRKNVADYCSRPSTAATVPGKAPLAGNHTVKVVP</sequence>
<organism evidence="2 3">
    <name type="scientific">Diploscapter pachys</name>
    <dbReference type="NCBI Taxonomy" id="2018661"/>
    <lineage>
        <taxon>Eukaryota</taxon>
        <taxon>Metazoa</taxon>
        <taxon>Ecdysozoa</taxon>
        <taxon>Nematoda</taxon>
        <taxon>Chromadorea</taxon>
        <taxon>Rhabditida</taxon>
        <taxon>Rhabditina</taxon>
        <taxon>Rhabditomorpha</taxon>
        <taxon>Rhabditoidea</taxon>
        <taxon>Rhabditidae</taxon>
        <taxon>Diploscapter</taxon>
    </lineage>
</organism>
<name>A0A2A2KA49_9BILA</name>
<comment type="similarity">
    <text evidence="1">Belongs to the phD/YefM antitoxin family.</text>
</comment>
<proteinExistence type="inferred from homology"/>
<dbReference type="AlphaFoldDB" id="A0A2A2KA49"/>
<evidence type="ECO:0000256" key="1">
    <source>
        <dbReference type="ARBA" id="ARBA00009981"/>
    </source>
</evidence>
<dbReference type="InterPro" id="IPR036165">
    <property type="entry name" value="YefM-like_sf"/>
</dbReference>